<proteinExistence type="predicted"/>
<accession>A0A1I6TE21</accession>
<dbReference type="RefSeq" id="WP_092313100.1">
    <property type="nucleotide sequence ID" value="NZ_FOZV01000009.1"/>
</dbReference>
<keyword evidence="3" id="KW-1185">Reference proteome</keyword>
<dbReference type="AlphaFoldDB" id="A0A1I6TE21"/>
<evidence type="ECO:0008006" key="4">
    <source>
        <dbReference type="Google" id="ProtNLM"/>
    </source>
</evidence>
<feature type="signal peptide" evidence="1">
    <location>
        <begin position="1"/>
        <end position="20"/>
    </location>
</feature>
<sequence>MRIRAPLSVLIGTAALAACAGTPPSVDRAPPQPPPAPTEGYDWILHEEAGEARLAYGAPESDDLRIALDCRPGEGRLEVVALAAADAEPVIQLESGGQAGTFAASGETDLIHDGLILSATARTNEPVFRQFRHLAWLARWHDGEREVYVPHAGSAGRIERFFAFCG</sequence>
<gene>
    <name evidence="2" type="ORF">SAMN05192570_3167</name>
</gene>
<dbReference type="Proteomes" id="UP000198788">
    <property type="component" value="Unassembled WGS sequence"/>
</dbReference>
<reference evidence="3" key="1">
    <citation type="submission" date="2016-10" db="EMBL/GenBank/DDBJ databases">
        <authorList>
            <person name="Varghese N."/>
            <person name="Submissions S."/>
        </authorList>
    </citation>
    <scope>NUCLEOTIDE SEQUENCE [LARGE SCALE GENOMIC DNA]</scope>
    <source>
        <strain evidence="3">CGMCC 1.10683</strain>
    </source>
</reference>
<keyword evidence="1" id="KW-0732">Signal</keyword>
<dbReference type="PROSITE" id="PS51257">
    <property type="entry name" value="PROKAR_LIPOPROTEIN"/>
    <property type="match status" value="1"/>
</dbReference>
<name>A0A1I6TE21_9CAUL</name>
<evidence type="ECO:0000313" key="3">
    <source>
        <dbReference type="Proteomes" id="UP000198788"/>
    </source>
</evidence>
<evidence type="ECO:0000313" key="2">
    <source>
        <dbReference type="EMBL" id="SFS87425.1"/>
    </source>
</evidence>
<feature type="chain" id="PRO_5011573308" description="Lipoprotein" evidence="1">
    <location>
        <begin position="21"/>
        <end position="166"/>
    </location>
</feature>
<dbReference type="EMBL" id="FOZV01000009">
    <property type="protein sequence ID" value="SFS87425.1"/>
    <property type="molecule type" value="Genomic_DNA"/>
</dbReference>
<protein>
    <recommendedName>
        <fullName evidence="4">Lipoprotein</fullName>
    </recommendedName>
</protein>
<evidence type="ECO:0000256" key="1">
    <source>
        <dbReference type="SAM" id="SignalP"/>
    </source>
</evidence>
<dbReference type="STRING" id="871741.SAMN05192570_3167"/>
<organism evidence="2 3">
    <name type="scientific">Brevundimonas viscosa</name>
    <dbReference type="NCBI Taxonomy" id="871741"/>
    <lineage>
        <taxon>Bacteria</taxon>
        <taxon>Pseudomonadati</taxon>
        <taxon>Pseudomonadota</taxon>
        <taxon>Alphaproteobacteria</taxon>
        <taxon>Caulobacterales</taxon>
        <taxon>Caulobacteraceae</taxon>
        <taxon>Brevundimonas</taxon>
    </lineage>
</organism>
<dbReference type="OrthoDB" id="7203041at2"/>